<dbReference type="SUPFAM" id="SSF53448">
    <property type="entry name" value="Nucleotide-diphospho-sugar transferases"/>
    <property type="match status" value="1"/>
</dbReference>
<evidence type="ECO:0000313" key="4">
    <source>
        <dbReference type="EMBL" id="VGO15600.1"/>
    </source>
</evidence>
<dbReference type="AlphaFoldDB" id="A0A6C2U6F3"/>
<sequence length="261" mass="30888">MEKKQDSIKPAVTACIVSFNEERNIRRCLESVKWCDEIIVVDSFSSDRTVEIAREYTDKVIQREWPGFRAQKEFARLQGGNEWSLQLDADEEISPKLKAELIEAMKCNDGSVNGYEIPRMVNYFGKWIRHGDWYPDRKLRLYRKERGRVVGGEIHEYVAVEGKVKRLRNPIFHYTYDDLTHHLQTLNRYSTISAEEMYKRNRRTYWPDILLRPFWKFVRGYVFRMGFLDGSAGLVIALLSSFGVWMKYLKLRNLQRGLILS</sequence>
<dbReference type="RefSeq" id="WP_168442455.1">
    <property type="nucleotide sequence ID" value="NZ_CAAHFG010000002.1"/>
</dbReference>
<dbReference type="Proteomes" id="UP000366872">
    <property type="component" value="Unassembled WGS sequence"/>
</dbReference>
<gene>
    <name evidence="4" type="primary">sunS_2</name>
    <name evidence="4" type="ORF">PDESU_04185</name>
</gene>
<reference evidence="4 5" key="1">
    <citation type="submission" date="2019-04" db="EMBL/GenBank/DDBJ databases">
        <authorList>
            <person name="Van Vliet M D."/>
        </authorList>
    </citation>
    <scope>NUCLEOTIDE SEQUENCE [LARGE SCALE GENOMIC DNA]</scope>
    <source>
        <strain evidence="4 5">F1</strain>
    </source>
</reference>
<dbReference type="InterPro" id="IPR001173">
    <property type="entry name" value="Glyco_trans_2-like"/>
</dbReference>
<dbReference type="PANTHER" id="PTHR43630">
    <property type="entry name" value="POLY-BETA-1,6-N-ACETYL-D-GLUCOSAMINE SYNTHASE"/>
    <property type="match status" value="1"/>
</dbReference>
<evidence type="ECO:0000259" key="3">
    <source>
        <dbReference type="Pfam" id="PF00535"/>
    </source>
</evidence>
<keyword evidence="5" id="KW-1185">Reference proteome</keyword>
<keyword evidence="2" id="KW-0812">Transmembrane</keyword>
<evidence type="ECO:0000313" key="5">
    <source>
        <dbReference type="Proteomes" id="UP000366872"/>
    </source>
</evidence>
<comment type="similarity">
    <text evidence="1">Belongs to the glycosyltransferase 2 family. WaaE/KdtX subfamily.</text>
</comment>
<protein>
    <submittedName>
        <fullName evidence="4">SPBc2 prophage-derived glycosyltransferase SunS</fullName>
    </submittedName>
</protein>
<name>A0A6C2U6F3_PONDE</name>
<feature type="domain" description="Glycosyltransferase 2-like" evidence="3">
    <location>
        <begin position="14"/>
        <end position="156"/>
    </location>
</feature>
<dbReference type="EMBL" id="CAAHFG010000002">
    <property type="protein sequence ID" value="VGO15600.1"/>
    <property type="molecule type" value="Genomic_DNA"/>
</dbReference>
<evidence type="ECO:0000256" key="1">
    <source>
        <dbReference type="ARBA" id="ARBA00038494"/>
    </source>
</evidence>
<dbReference type="CDD" id="cd02511">
    <property type="entry name" value="Beta4Glucosyltransferase"/>
    <property type="match status" value="1"/>
</dbReference>
<keyword evidence="2" id="KW-0472">Membrane</keyword>
<keyword evidence="2" id="KW-1133">Transmembrane helix</keyword>
<accession>A0A6C2U6F3</accession>
<proteinExistence type="inferred from homology"/>
<dbReference type="PANTHER" id="PTHR43630:SF2">
    <property type="entry name" value="GLYCOSYLTRANSFERASE"/>
    <property type="match status" value="1"/>
</dbReference>
<organism evidence="4 5">
    <name type="scientific">Pontiella desulfatans</name>
    <dbReference type="NCBI Taxonomy" id="2750659"/>
    <lineage>
        <taxon>Bacteria</taxon>
        <taxon>Pseudomonadati</taxon>
        <taxon>Kiritimatiellota</taxon>
        <taxon>Kiritimatiellia</taxon>
        <taxon>Kiritimatiellales</taxon>
        <taxon>Pontiellaceae</taxon>
        <taxon>Pontiella</taxon>
    </lineage>
</organism>
<keyword evidence="4" id="KW-0808">Transferase</keyword>
<feature type="transmembrane region" description="Helical" evidence="2">
    <location>
        <begin position="221"/>
        <end position="246"/>
    </location>
</feature>
<evidence type="ECO:0000256" key="2">
    <source>
        <dbReference type="SAM" id="Phobius"/>
    </source>
</evidence>
<dbReference type="Gene3D" id="3.90.550.10">
    <property type="entry name" value="Spore Coat Polysaccharide Biosynthesis Protein SpsA, Chain A"/>
    <property type="match status" value="1"/>
</dbReference>
<dbReference type="Pfam" id="PF00535">
    <property type="entry name" value="Glycos_transf_2"/>
    <property type="match status" value="1"/>
</dbReference>
<dbReference type="InterPro" id="IPR029044">
    <property type="entry name" value="Nucleotide-diphossugar_trans"/>
</dbReference>
<dbReference type="GO" id="GO:0016740">
    <property type="term" value="F:transferase activity"/>
    <property type="evidence" value="ECO:0007669"/>
    <property type="project" value="UniProtKB-KW"/>
</dbReference>